<reference evidence="2" key="1">
    <citation type="submission" date="2016-11" db="UniProtKB">
        <authorList>
            <consortium name="WormBaseParasite"/>
        </authorList>
    </citation>
    <scope>IDENTIFICATION</scope>
    <source>
        <strain evidence="2">KR3021</strain>
    </source>
</reference>
<dbReference type="Proteomes" id="UP000095286">
    <property type="component" value="Unplaced"/>
</dbReference>
<evidence type="ECO:0000313" key="2">
    <source>
        <dbReference type="WBParaSite" id="RSKR_0000193400.1"/>
    </source>
</evidence>
<name>A0AC35TM58_9BILA</name>
<accession>A0AC35TM58</accession>
<dbReference type="WBParaSite" id="RSKR_0000193400.1">
    <property type="protein sequence ID" value="RSKR_0000193400.1"/>
    <property type="gene ID" value="RSKR_0000193400"/>
</dbReference>
<protein>
    <submittedName>
        <fullName evidence="2">DUF148 domain-containing protein</fullName>
    </submittedName>
</protein>
<sequence length="169" mass="18254">MQLKFVILVLTLVAVPTLAFPMGNGEDLGPNADLKYCPYDLVEKLSTAAREGVEIIFKNADQTKAAISDALEILFTGPNVTEEDKTIYAAYKTEKANKESKIIAKIEAGIASSPLTDSQKALFASAKTIFENQNISIKQAEADIENVKNSASEEDRNAVEKAIISALSN</sequence>
<evidence type="ECO:0000313" key="1">
    <source>
        <dbReference type="Proteomes" id="UP000095286"/>
    </source>
</evidence>
<proteinExistence type="predicted"/>
<organism evidence="1 2">
    <name type="scientific">Rhabditophanes sp. KR3021</name>
    <dbReference type="NCBI Taxonomy" id="114890"/>
    <lineage>
        <taxon>Eukaryota</taxon>
        <taxon>Metazoa</taxon>
        <taxon>Ecdysozoa</taxon>
        <taxon>Nematoda</taxon>
        <taxon>Chromadorea</taxon>
        <taxon>Rhabditida</taxon>
        <taxon>Tylenchina</taxon>
        <taxon>Panagrolaimomorpha</taxon>
        <taxon>Strongyloidoidea</taxon>
        <taxon>Alloionematidae</taxon>
        <taxon>Rhabditophanes</taxon>
    </lineage>
</organism>